<dbReference type="OrthoDB" id="9815702at2"/>
<keyword evidence="4 6" id="KW-1133">Transmembrane helix</keyword>
<feature type="transmembrane region" description="Helical" evidence="6">
    <location>
        <begin position="424"/>
        <end position="442"/>
    </location>
</feature>
<feature type="transmembrane region" description="Helical" evidence="6">
    <location>
        <begin position="448"/>
        <end position="467"/>
    </location>
</feature>
<dbReference type="KEGG" id="cmah:C1I91_27080"/>
<evidence type="ECO:0000256" key="1">
    <source>
        <dbReference type="ARBA" id="ARBA00004651"/>
    </source>
</evidence>
<evidence type="ECO:0000313" key="8">
    <source>
        <dbReference type="Proteomes" id="UP000286268"/>
    </source>
</evidence>
<keyword evidence="3 6" id="KW-0812">Transmembrane</keyword>
<dbReference type="AlphaFoldDB" id="A0A410E143"/>
<feature type="transmembrane region" description="Helical" evidence="6">
    <location>
        <begin position="145"/>
        <end position="165"/>
    </location>
</feature>
<dbReference type="InterPro" id="IPR002797">
    <property type="entry name" value="Polysacc_synth"/>
</dbReference>
<keyword evidence="5 6" id="KW-0472">Membrane</keyword>
<reference evidence="7 8" key="1">
    <citation type="submission" date="2018-01" db="EMBL/GenBank/DDBJ databases">
        <title>Genome Sequencing and Assembly of Anaerobacter polyendosporus strain CT4.</title>
        <authorList>
            <person name="Tachaapaikoon C."/>
            <person name="Sutheeworapong S."/>
            <person name="Jenjaroenpun P."/>
            <person name="Wongsurawat T."/>
            <person name="Nookeaw I."/>
            <person name="Cheawchanlertfa P."/>
            <person name="Kosugi A."/>
            <person name="Cheevadhanarak S."/>
            <person name="Ratanakhanokchai K."/>
        </authorList>
    </citation>
    <scope>NUCLEOTIDE SEQUENCE [LARGE SCALE GENOMIC DNA]</scope>
    <source>
        <strain evidence="7 8">CT4</strain>
    </source>
</reference>
<feature type="transmembrane region" description="Helical" evidence="6">
    <location>
        <begin position="87"/>
        <end position="108"/>
    </location>
</feature>
<evidence type="ECO:0000256" key="2">
    <source>
        <dbReference type="ARBA" id="ARBA00022475"/>
    </source>
</evidence>
<feature type="transmembrane region" description="Helical" evidence="6">
    <location>
        <begin position="358"/>
        <end position="381"/>
    </location>
</feature>
<sequence>MEKNKSITRNVIFKVLLSTFNILVPLIIGPYAYRVIGDNNMGMINHADAIYNYFYIFATFGIYQYGLREMSRIRNDKEKLKTVFTSLFVIGVIANIVVLSIFIMFTNAKYGGTVKYPVLMLYSINIFANVFYIEWANEALENYDFIAIKTIIVRIIYLICLFAFVRTEKDYIIYTVIINAYTLLNYFVSFIYIKKRIGFSFKNLNLSIHVKYLLMSLIMGNANMLYIQLDRVMLGDYVSDRSVAYYTLSSYITSMLNTLILSVVYVTIPRLANIVAKDDEDGYHNLLNKVCENLFAFIFPAAIGIFVTAREIVLIYGGAKYIDTVPVLKGFTFFMITSAFESVFTNQILYVKRKEKRLVLFILGAGVMNLIFNITLVKLGIFTAVTAIYTTALANFILISMEFIYAVFVLKVKINLFTMEKLKYLLYSIIFIPITLGIRMVTNRVVPVFLLAVTINVLYYVGVLYLTKDKVLLAFINKFFKKASKA</sequence>
<comment type="subcellular location">
    <subcellularLocation>
        <location evidence="1">Cell membrane</location>
        <topology evidence="1">Multi-pass membrane protein</topology>
    </subcellularLocation>
</comment>
<proteinExistence type="predicted"/>
<evidence type="ECO:0000256" key="4">
    <source>
        <dbReference type="ARBA" id="ARBA00022989"/>
    </source>
</evidence>
<evidence type="ECO:0000313" key="7">
    <source>
        <dbReference type="EMBL" id="QAA35015.1"/>
    </source>
</evidence>
<keyword evidence="2" id="KW-1003">Cell membrane</keyword>
<dbReference type="Pfam" id="PF01943">
    <property type="entry name" value="Polysacc_synt"/>
    <property type="match status" value="1"/>
</dbReference>
<evidence type="ECO:0000256" key="5">
    <source>
        <dbReference type="ARBA" id="ARBA00023136"/>
    </source>
</evidence>
<keyword evidence="8" id="KW-1185">Reference proteome</keyword>
<feature type="transmembrane region" description="Helical" evidence="6">
    <location>
        <begin position="294"/>
        <end position="319"/>
    </location>
</feature>
<evidence type="ECO:0000256" key="3">
    <source>
        <dbReference type="ARBA" id="ARBA00022692"/>
    </source>
</evidence>
<feature type="transmembrane region" description="Helical" evidence="6">
    <location>
        <begin position="212"/>
        <end position="229"/>
    </location>
</feature>
<feature type="transmembrane region" description="Helical" evidence="6">
    <location>
        <begin position="171"/>
        <end position="192"/>
    </location>
</feature>
<dbReference type="PANTHER" id="PTHR30250:SF11">
    <property type="entry name" value="O-ANTIGEN TRANSPORTER-RELATED"/>
    <property type="match status" value="1"/>
</dbReference>
<dbReference type="Proteomes" id="UP000286268">
    <property type="component" value="Chromosome"/>
</dbReference>
<feature type="transmembrane region" description="Helical" evidence="6">
    <location>
        <begin position="331"/>
        <end position="351"/>
    </location>
</feature>
<accession>A0A410E143</accession>
<dbReference type="RefSeq" id="WP_128215709.1">
    <property type="nucleotide sequence ID" value="NZ_CP025746.1"/>
</dbReference>
<dbReference type="GO" id="GO:0005886">
    <property type="term" value="C:plasma membrane"/>
    <property type="evidence" value="ECO:0007669"/>
    <property type="project" value="UniProtKB-SubCell"/>
</dbReference>
<feature type="transmembrane region" description="Helical" evidence="6">
    <location>
        <begin position="49"/>
        <end position="66"/>
    </location>
</feature>
<gene>
    <name evidence="7" type="ORF">C1I91_27080</name>
</gene>
<feature type="transmembrane region" description="Helical" evidence="6">
    <location>
        <begin position="114"/>
        <end position="133"/>
    </location>
</feature>
<dbReference type="EMBL" id="CP025746">
    <property type="protein sequence ID" value="QAA35015.1"/>
    <property type="molecule type" value="Genomic_DNA"/>
</dbReference>
<feature type="transmembrane region" description="Helical" evidence="6">
    <location>
        <begin position="12"/>
        <end position="33"/>
    </location>
</feature>
<dbReference type="InterPro" id="IPR050833">
    <property type="entry name" value="Poly_Biosynth_Transport"/>
</dbReference>
<dbReference type="PANTHER" id="PTHR30250">
    <property type="entry name" value="PST FAMILY PREDICTED COLANIC ACID TRANSPORTER"/>
    <property type="match status" value="1"/>
</dbReference>
<evidence type="ECO:0000256" key="6">
    <source>
        <dbReference type="SAM" id="Phobius"/>
    </source>
</evidence>
<feature type="transmembrane region" description="Helical" evidence="6">
    <location>
        <begin position="387"/>
        <end position="412"/>
    </location>
</feature>
<organism evidence="7 8">
    <name type="scientific">Clostridium manihotivorum</name>
    <dbReference type="NCBI Taxonomy" id="2320868"/>
    <lineage>
        <taxon>Bacteria</taxon>
        <taxon>Bacillati</taxon>
        <taxon>Bacillota</taxon>
        <taxon>Clostridia</taxon>
        <taxon>Eubacteriales</taxon>
        <taxon>Clostridiaceae</taxon>
        <taxon>Clostridium</taxon>
    </lineage>
</organism>
<name>A0A410E143_9CLOT</name>
<feature type="transmembrane region" description="Helical" evidence="6">
    <location>
        <begin position="249"/>
        <end position="268"/>
    </location>
</feature>
<protein>
    <submittedName>
        <fullName evidence="7">Flippase</fullName>
    </submittedName>
</protein>